<sequence>MSKLRDWLQGKLSILDEKLNFKPTYYEVHAYYPDSNIQAYRFPEEYLAIRHGDYLTHERIGHDLFQVTVDKDIKIYRRIWK</sequence>
<name>A0A1W6JIG4_9CAUD</name>
<keyword evidence="2" id="KW-1185">Reference proteome</keyword>
<protein>
    <submittedName>
        <fullName evidence="1">Uncharacterized protein</fullName>
    </submittedName>
</protein>
<evidence type="ECO:0000313" key="2">
    <source>
        <dbReference type="Proteomes" id="UP000223464"/>
    </source>
</evidence>
<dbReference type="Proteomes" id="UP000223464">
    <property type="component" value="Segment"/>
</dbReference>
<dbReference type="EMBL" id="KY554766">
    <property type="protein sequence ID" value="ARM65998.1"/>
    <property type="molecule type" value="Genomic_DNA"/>
</dbReference>
<proteinExistence type="predicted"/>
<reference evidence="1 2" key="1">
    <citation type="journal article" date="2017" name="Viruses">
        <title>Phage Biodiversity in Artisanal Cheese Wheys Reflects the Complexity of the Fermentation Process.</title>
        <authorList>
            <person name="Mahony J."/>
            <person name="Moscarelli A."/>
            <person name="Kelleher P."/>
            <person name="Lugli G.A."/>
            <person name="Ventura M."/>
            <person name="Settanni L."/>
            <person name="van Sinderen D."/>
        </authorList>
    </citation>
    <scope>NUCLEOTIDE SEQUENCE [LARGE SCALE GENOMIC DNA]</scope>
</reference>
<accession>A0A1W6JIG4</accession>
<gene>
    <name evidence="1" type="ORF">AM6_051</name>
</gene>
<evidence type="ECO:0000313" key="1">
    <source>
        <dbReference type="EMBL" id="ARM65998.1"/>
    </source>
</evidence>
<organism evidence="1 2">
    <name type="scientific">Lactococcus phage AM6</name>
    <dbReference type="NCBI Taxonomy" id="1965474"/>
    <lineage>
        <taxon>Viruses</taxon>
        <taxon>Duplodnaviria</taxon>
        <taxon>Heunggongvirae</taxon>
        <taxon>Uroviricota</taxon>
        <taxon>Caudoviricetes</taxon>
        <taxon>Teubervirus</taxon>
        <taxon>Teubervirus AM6</taxon>
    </lineage>
</organism>